<dbReference type="EMBL" id="LXQA011154599">
    <property type="protein sequence ID" value="MCI86982.1"/>
    <property type="molecule type" value="Genomic_DNA"/>
</dbReference>
<proteinExistence type="predicted"/>
<keyword evidence="2" id="KW-1185">Reference proteome</keyword>
<reference evidence="1 2" key="1">
    <citation type="journal article" date="2018" name="Front. Plant Sci.">
        <title>Red Clover (Trifolium pratense) and Zigzag Clover (T. medium) - A Picture of Genomic Similarities and Differences.</title>
        <authorList>
            <person name="Dluhosova J."/>
            <person name="Istvanek J."/>
            <person name="Nedelnik J."/>
            <person name="Repkova J."/>
        </authorList>
    </citation>
    <scope>NUCLEOTIDE SEQUENCE [LARGE SCALE GENOMIC DNA]</scope>
    <source>
        <strain evidence="2">cv. 10/8</strain>
        <tissue evidence="1">Leaf</tissue>
    </source>
</reference>
<dbReference type="AlphaFoldDB" id="A0A392VHU2"/>
<protein>
    <submittedName>
        <fullName evidence="1">Uncharacterized protein</fullName>
    </submittedName>
</protein>
<feature type="non-terminal residue" evidence="1">
    <location>
        <position position="18"/>
    </location>
</feature>
<dbReference type="Proteomes" id="UP000265520">
    <property type="component" value="Unassembled WGS sequence"/>
</dbReference>
<accession>A0A392VHU2</accession>
<name>A0A392VHU2_9FABA</name>
<comment type="caution">
    <text evidence="1">The sequence shown here is derived from an EMBL/GenBank/DDBJ whole genome shotgun (WGS) entry which is preliminary data.</text>
</comment>
<organism evidence="1 2">
    <name type="scientific">Trifolium medium</name>
    <dbReference type="NCBI Taxonomy" id="97028"/>
    <lineage>
        <taxon>Eukaryota</taxon>
        <taxon>Viridiplantae</taxon>
        <taxon>Streptophyta</taxon>
        <taxon>Embryophyta</taxon>
        <taxon>Tracheophyta</taxon>
        <taxon>Spermatophyta</taxon>
        <taxon>Magnoliopsida</taxon>
        <taxon>eudicotyledons</taxon>
        <taxon>Gunneridae</taxon>
        <taxon>Pentapetalae</taxon>
        <taxon>rosids</taxon>
        <taxon>fabids</taxon>
        <taxon>Fabales</taxon>
        <taxon>Fabaceae</taxon>
        <taxon>Papilionoideae</taxon>
        <taxon>50 kb inversion clade</taxon>
        <taxon>NPAAA clade</taxon>
        <taxon>Hologalegina</taxon>
        <taxon>IRL clade</taxon>
        <taxon>Trifolieae</taxon>
        <taxon>Trifolium</taxon>
    </lineage>
</organism>
<evidence type="ECO:0000313" key="2">
    <source>
        <dbReference type="Proteomes" id="UP000265520"/>
    </source>
</evidence>
<evidence type="ECO:0000313" key="1">
    <source>
        <dbReference type="EMBL" id="MCI86982.1"/>
    </source>
</evidence>
<sequence>MFLGASASLRSGVGYWRP</sequence>